<comment type="similarity">
    <text evidence="1 7">Belongs to the peptidase S11 family.</text>
</comment>
<sequence>MKRAKIFLRGIVLITLIGLLFHFGQGILDPQEGLSLQRHSNQQPGFDLNAYQPVDDSSWNIQSRYALLVNRETGRVLYQRKANQKMYPASLTKIMTVLVAIEQLEEEEMTVISDFTNLYESGAALAGFFPGETVRAIDLLYGTMLSSGAEAAESLAQNISGSVDNFVALMNQKARELGMNQTHFENVTGLHDKGHYTTAKDLAILLNDALSNERFKQIFTAIQYEMPSTTNHPSGLFMASRMFAKLNDVTFRGGQFLGGKTGYTEEAGLCLASLASDGESEYILVTAGAPGGPRTEQTNISDAINLYERFLNE</sequence>
<keyword evidence="10" id="KW-1185">Reference proteome</keyword>
<dbReference type="RefSeq" id="WP_262953853.1">
    <property type="nucleotide sequence ID" value="NZ_AP028127.1"/>
</dbReference>
<dbReference type="PRINTS" id="PR00725">
    <property type="entry name" value="DADACBPTASE1"/>
</dbReference>
<evidence type="ECO:0000256" key="6">
    <source>
        <dbReference type="ARBA" id="ARBA00023316"/>
    </source>
</evidence>
<keyword evidence="5" id="KW-0573">Peptidoglycan synthesis</keyword>
<feature type="domain" description="Peptidase S11 D-alanyl-D-alanine carboxypeptidase A N-terminal" evidence="8">
    <location>
        <begin position="59"/>
        <end position="290"/>
    </location>
</feature>
<evidence type="ECO:0000256" key="1">
    <source>
        <dbReference type="ARBA" id="ARBA00007164"/>
    </source>
</evidence>
<organism evidence="9 10">
    <name type="scientific">Turicibacter faecis</name>
    <dbReference type="NCBI Taxonomy" id="2963365"/>
    <lineage>
        <taxon>Bacteria</taxon>
        <taxon>Bacillati</taxon>
        <taxon>Bacillota</taxon>
        <taxon>Erysipelotrichia</taxon>
        <taxon>Erysipelotrichales</taxon>
        <taxon>Turicibacteraceae</taxon>
        <taxon>Turicibacter</taxon>
    </lineage>
</organism>
<dbReference type="Gene3D" id="3.40.710.10">
    <property type="entry name" value="DD-peptidase/beta-lactamase superfamily"/>
    <property type="match status" value="1"/>
</dbReference>
<proteinExistence type="inferred from homology"/>
<evidence type="ECO:0000313" key="9">
    <source>
        <dbReference type="EMBL" id="BEH90049.1"/>
    </source>
</evidence>
<keyword evidence="2" id="KW-0732">Signal</keyword>
<dbReference type="Proteomes" id="UP001432099">
    <property type="component" value="Chromosome"/>
</dbReference>
<dbReference type="PANTHER" id="PTHR21581:SF6">
    <property type="entry name" value="TRAFFICKING PROTEIN PARTICLE COMPLEX SUBUNIT 12"/>
    <property type="match status" value="1"/>
</dbReference>
<protein>
    <submittedName>
        <fullName evidence="9">Peptidase M15</fullName>
    </submittedName>
</protein>
<dbReference type="PANTHER" id="PTHR21581">
    <property type="entry name" value="D-ALANYL-D-ALANINE CARBOXYPEPTIDASE"/>
    <property type="match status" value="1"/>
</dbReference>
<dbReference type="InterPro" id="IPR018044">
    <property type="entry name" value="Peptidase_S11"/>
</dbReference>
<evidence type="ECO:0000256" key="5">
    <source>
        <dbReference type="ARBA" id="ARBA00022984"/>
    </source>
</evidence>
<dbReference type="EMBL" id="AP028127">
    <property type="protein sequence ID" value="BEH90049.1"/>
    <property type="molecule type" value="Genomic_DNA"/>
</dbReference>
<dbReference type="Pfam" id="PF00768">
    <property type="entry name" value="Peptidase_S11"/>
    <property type="match status" value="1"/>
</dbReference>
<name>A0ABM8IKC0_9FIRM</name>
<evidence type="ECO:0000256" key="7">
    <source>
        <dbReference type="RuleBase" id="RU004016"/>
    </source>
</evidence>
<accession>A0ABM8IKC0</accession>
<evidence type="ECO:0000256" key="2">
    <source>
        <dbReference type="ARBA" id="ARBA00022729"/>
    </source>
</evidence>
<keyword evidence="4" id="KW-0133">Cell shape</keyword>
<evidence type="ECO:0000313" key="10">
    <source>
        <dbReference type="Proteomes" id="UP001432099"/>
    </source>
</evidence>
<keyword evidence="3" id="KW-0378">Hydrolase</keyword>
<keyword evidence="6" id="KW-0961">Cell wall biogenesis/degradation</keyword>
<dbReference type="InterPro" id="IPR001967">
    <property type="entry name" value="Peptidase_S11_N"/>
</dbReference>
<reference evidence="9" key="1">
    <citation type="journal article" date="2024" name="Int. J. Syst. Evol. Microbiol.">
        <title>Turicibacter faecis sp. nov., isolated from faeces of heart failure mouse model.</title>
        <authorList>
            <person name="Imamura Y."/>
            <person name="Motooka D."/>
            <person name="Nakajima Y."/>
            <person name="Ito S."/>
            <person name="Kitakaze M."/>
            <person name="Iida T."/>
            <person name="Nakamura S."/>
        </authorList>
    </citation>
    <scope>NUCLEOTIDE SEQUENCE</scope>
    <source>
        <strain evidence="9">TC023</strain>
    </source>
</reference>
<evidence type="ECO:0000256" key="4">
    <source>
        <dbReference type="ARBA" id="ARBA00022960"/>
    </source>
</evidence>
<dbReference type="SUPFAM" id="SSF56601">
    <property type="entry name" value="beta-lactamase/transpeptidase-like"/>
    <property type="match status" value="1"/>
</dbReference>
<evidence type="ECO:0000259" key="8">
    <source>
        <dbReference type="Pfam" id="PF00768"/>
    </source>
</evidence>
<gene>
    <name evidence="9" type="ORF">T23_01510</name>
</gene>
<evidence type="ECO:0000256" key="3">
    <source>
        <dbReference type="ARBA" id="ARBA00022801"/>
    </source>
</evidence>
<dbReference type="InterPro" id="IPR012338">
    <property type="entry name" value="Beta-lactam/transpept-like"/>
</dbReference>